<accession>W0JTB7</accession>
<organism evidence="1 2">
    <name type="scientific">Halostagnicola larsenii XH-48</name>
    <dbReference type="NCBI Taxonomy" id="797299"/>
    <lineage>
        <taxon>Archaea</taxon>
        <taxon>Methanobacteriati</taxon>
        <taxon>Methanobacteriota</taxon>
        <taxon>Stenosarchaea group</taxon>
        <taxon>Halobacteria</taxon>
        <taxon>Halobacteriales</taxon>
        <taxon>Natrialbaceae</taxon>
        <taxon>Halostagnicola</taxon>
    </lineage>
</organism>
<reference evidence="1 2" key="1">
    <citation type="submission" date="2014-01" db="EMBL/GenBank/DDBJ databases">
        <authorList>
            <consortium name="DOE Joint Genome Institute"/>
            <person name="Anderson I."/>
            <person name="Huntemann M."/>
            <person name="Han J."/>
            <person name="Chen A."/>
            <person name="Kyrpides N."/>
            <person name="Mavromatis K."/>
            <person name="Markowitz V."/>
            <person name="Palaniappan K."/>
            <person name="Ivanova N."/>
            <person name="Schaumberg A."/>
            <person name="Pati A."/>
            <person name="Liolios K."/>
            <person name="Nordberg H.P."/>
            <person name="Cantor M.N."/>
            <person name="Hua S.X."/>
            <person name="Woyke T."/>
        </authorList>
    </citation>
    <scope>NUCLEOTIDE SEQUENCE [LARGE SCALE GENOMIC DNA]</scope>
    <source>
        <strain evidence="1 2">XH-48</strain>
        <plasmid evidence="2">2</plasmid>
    </source>
</reference>
<evidence type="ECO:0000313" key="2">
    <source>
        <dbReference type="Proteomes" id="UP000019024"/>
    </source>
</evidence>
<dbReference type="KEGG" id="hlr:HALLA_00840"/>
<evidence type="ECO:0000313" key="1">
    <source>
        <dbReference type="EMBL" id="AHG01871.1"/>
    </source>
</evidence>
<keyword evidence="1" id="KW-0614">Plasmid</keyword>
<sequence>MFGVFGGYVLFESSEKAIAVFGDRAQETRPVALAG</sequence>
<dbReference type="EMBL" id="CP007057">
    <property type="protein sequence ID" value="AHG01871.1"/>
    <property type="molecule type" value="Genomic_DNA"/>
</dbReference>
<keyword evidence="2" id="KW-1185">Reference proteome</keyword>
<gene>
    <name evidence="1" type="ORF">HALLA_00840</name>
</gene>
<geneLocation type="plasmid" evidence="1">
    <name>unnamed</name>
</geneLocation>
<proteinExistence type="predicted"/>
<dbReference type="Proteomes" id="UP000019024">
    <property type="component" value="Plasmid unnamed2"/>
</dbReference>
<dbReference type="HOGENOM" id="CLU_3362513_0_0_2"/>
<dbReference type="AlphaFoldDB" id="W0JTB7"/>
<protein>
    <submittedName>
        <fullName evidence="1">Uncharacterized protein</fullName>
    </submittedName>
</protein>
<name>W0JTB7_9EURY</name>